<reference evidence="7 8" key="1">
    <citation type="submission" date="2022-04" db="EMBL/GenBank/DDBJ databases">
        <title>Leucobacter sp. isolated from rhizosphere of onion.</title>
        <authorList>
            <person name="Won M."/>
            <person name="Lee C.-M."/>
            <person name="Woen H.-Y."/>
            <person name="Kwon S.-W."/>
        </authorList>
    </citation>
    <scope>NUCLEOTIDE SEQUENCE [LARGE SCALE GENOMIC DNA]</scope>
    <source>
        <strain evidence="7 8">H25R-14</strain>
    </source>
</reference>
<feature type="transmembrane region" description="Helical" evidence="6">
    <location>
        <begin position="135"/>
        <end position="154"/>
    </location>
</feature>
<evidence type="ECO:0000256" key="5">
    <source>
        <dbReference type="ARBA" id="ARBA00023136"/>
    </source>
</evidence>
<feature type="transmembrane region" description="Helical" evidence="6">
    <location>
        <begin position="26"/>
        <end position="49"/>
    </location>
</feature>
<comment type="similarity">
    <text evidence="2">Belongs to the TspO/BZRP family.</text>
</comment>
<comment type="subcellular location">
    <subcellularLocation>
        <location evidence="1">Membrane</location>
        <topology evidence="1">Multi-pass membrane protein</topology>
    </subcellularLocation>
</comment>
<dbReference type="PIRSF" id="PIRSF005859">
    <property type="entry name" value="PBR"/>
    <property type="match status" value="1"/>
</dbReference>
<keyword evidence="8" id="KW-1185">Reference proteome</keyword>
<dbReference type="RefSeq" id="WP_244687911.1">
    <property type="nucleotide sequence ID" value="NZ_CP095043.1"/>
</dbReference>
<evidence type="ECO:0000313" key="8">
    <source>
        <dbReference type="Proteomes" id="UP000831775"/>
    </source>
</evidence>
<feature type="transmembrane region" description="Helical" evidence="6">
    <location>
        <begin position="69"/>
        <end position="89"/>
    </location>
</feature>
<evidence type="ECO:0000256" key="2">
    <source>
        <dbReference type="ARBA" id="ARBA00007524"/>
    </source>
</evidence>
<evidence type="ECO:0000256" key="1">
    <source>
        <dbReference type="ARBA" id="ARBA00004141"/>
    </source>
</evidence>
<name>A0ABY4FYS1_9MICO</name>
<feature type="transmembrane region" description="Helical" evidence="6">
    <location>
        <begin position="109"/>
        <end position="129"/>
    </location>
</feature>
<keyword evidence="5 6" id="KW-0472">Membrane</keyword>
<dbReference type="Proteomes" id="UP000831775">
    <property type="component" value="Chromosome"/>
</dbReference>
<proteinExistence type="inferred from homology"/>
<keyword evidence="4 6" id="KW-1133">Transmembrane helix</keyword>
<dbReference type="Gene3D" id="1.20.1260.100">
    <property type="entry name" value="TspO/MBR protein"/>
    <property type="match status" value="1"/>
</dbReference>
<dbReference type="EMBL" id="CP095043">
    <property type="protein sequence ID" value="UOQ61447.1"/>
    <property type="molecule type" value="Genomic_DNA"/>
</dbReference>
<accession>A0ABY4FYS1</accession>
<evidence type="ECO:0000256" key="3">
    <source>
        <dbReference type="ARBA" id="ARBA00022692"/>
    </source>
</evidence>
<gene>
    <name evidence="7" type="ORF">MUN76_05610</name>
</gene>
<organism evidence="7 8">
    <name type="scientific">Leucobacter rhizosphaerae</name>
    <dbReference type="NCBI Taxonomy" id="2932245"/>
    <lineage>
        <taxon>Bacteria</taxon>
        <taxon>Bacillati</taxon>
        <taxon>Actinomycetota</taxon>
        <taxon>Actinomycetes</taxon>
        <taxon>Micrococcales</taxon>
        <taxon>Microbacteriaceae</taxon>
        <taxon>Leucobacter</taxon>
    </lineage>
</organism>
<dbReference type="Pfam" id="PF03073">
    <property type="entry name" value="TspO_MBR"/>
    <property type="match status" value="1"/>
</dbReference>
<protein>
    <submittedName>
        <fullName evidence="7">Tryptophan-rich sensory protein</fullName>
    </submittedName>
</protein>
<dbReference type="PANTHER" id="PTHR10057">
    <property type="entry name" value="PERIPHERAL-TYPE BENZODIAZEPINE RECEPTOR"/>
    <property type="match status" value="1"/>
</dbReference>
<evidence type="ECO:0000256" key="4">
    <source>
        <dbReference type="ARBA" id="ARBA00022989"/>
    </source>
</evidence>
<evidence type="ECO:0000313" key="7">
    <source>
        <dbReference type="EMBL" id="UOQ61447.1"/>
    </source>
</evidence>
<keyword evidence="3 6" id="KW-0812">Transmembrane</keyword>
<evidence type="ECO:0000256" key="6">
    <source>
        <dbReference type="SAM" id="Phobius"/>
    </source>
</evidence>
<dbReference type="PANTHER" id="PTHR10057:SF0">
    <property type="entry name" value="TRANSLOCATOR PROTEIN"/>
    <property type="match status" value="1"/>
</dbReference>
<feature type="transmembrane region" description="Helical" evidence="6">
    <location>
        <begin position="166"/>
        <end position="187"/>
    </location>
</feature>
<dbReference type="InterPro" id="IPR004307">
    <property type="entry name" value="TspO_MBR"/>
</dbReference>
<sequence length="191" mass="20705">MHIHRPDETVEIDHTPVAPLSVGRQVAVAALCLVLVAAIAVGGSLASASNTEGWYLEVEKVPWNPPNEVFGPAWTVLYVLIALVGFLIWRAGYVGGGRPNAARRTLRIYAFQLVLNAAWTPIFFAGYPVFGQPAWWVAMGVILALVATVIWLMASAAKWSRVATLLLIPYLLWLLFASSLNAGIIVLNSTV</sequence>
<dbReference type="CDD" id="cd15904">
    <property type="entry name" value="TSPO_MBR"/>
    <property type="match status" value="1"/>
</dbReference>
<dbReference type="InterPro" id="IPR038330">
    <property type="entry name" value="TspO/MBR-related_sf"/>
</dbReference>